<dbReference type="AlphaFoldDB" id="A0A9Q3QCC9"/>
<dbReference type="EMBL" id="AVOT02151864">
    <property type="protein sequence ID" value="MBW0593044.1"/>
    <property type="molecule type" value="Genomic_DNA"/>
</dbReference>
<protein>
    <submittedName>
        <fullName evidence="1">Uncharacterized protein</fullName>
    </submittedName>
</protein>
<evidence type="ECO:0000313" key="2">
    <source>
        <dbReference type="Proteomes" id="UP000765509"/>
    </source>
</evidence>
<gene>
    <name evidence="1" type="ORF">O181_132759</name>
</gene>
<accession>A0A9Q3QCC9</accession>
<reference evidence="1" key="1">
    <citation type="submission" date="2021-03" db="EMBL/GenBank/DDBJ databases">
        <title>Draft genome sequence of rust myrtle Austropuccinia psidii MF-1, a brazilian biotype.</title>
        <authorList>
            <person name="Quecine M.C."/>
            <person name="Pachon D.M.R."/>
            <person name="Bonatelli M.L."/>
            <person name="Correr F.H."/>
            <person name="Franceschini L.M."/>
            <person name="Leite T.F."/>
            <person name="Margarido G.R.A."/>
            <person name="Almeida C.A."/>
            <person name="Ferrarezi J.A."/>
            <person name="Labate C.A."/>
        </authorList>
    </citation>
    <scope>NUCLEOTIDE SEQUENCE</scope>
    <source>
        <strain evidence="1">MF-1</strain>
    </source>
</reference>
<evidence type="ECO:0000313" key="1">
    <source>
        <dbReference type="EMBL" id="MBW0593044.1"/>
    </source>
</evidence>
<sequence length="185" mass="20761">MASGNHQSPPDQLISVLPLRLRGIPPIPPCTPYSRLQEWCIDGIIYHYAPFLPSNSMVTLSGPNSMISNQCPKIQCPFRRRTPQLISLAIHGGYQKAIPGPQPPGPAEVGLEIISRLFQGPFSEIIHHSISFQGSKYFNPPWTTQLVHTGSNQLYLYVLGPIRPIHIPLWEFNHTVQFSICPELY</sequence>
<name>A0A9Q3QCC9_9BASI</name>
<proteinExistence type="predicted"/>
<keyword evidence="2" id="KW-1185">Reference proteome</keyword>
<organism evidence="1 2">
    <name type="scientific">Austropuccinia psidii MF-1</name>
    <dbReference type="NCBI Taxonomy" id="1389203"/>
    <lineage>
        <taxon>Eukaryota</taxon>
        <taxon>Fungi</taxon>
        <taxon>Dikarya</taxon>
        <taxon>Basidiomycota</taxon>
        <taxon>Pucciniomycotina</taxon>
        <taxon>Pucciniomycetes</taxon>
        <taxon>Pucciniales</taxon>
        <taxon>Sphaerophragmiaceae</taxon>
        <taxon>Austropuccinia</taxon>
    </lineage>
</organism>
<comment type="caution">
    <text evidence="1">The sequence shown here is derived from an EMBL/GenBank/DDBJ whole genome shotgun (WGS) entry which is preliminary data.</text>
</comment>
<dbReference type="Proteomes" id="UP000765509">
    <property type="component" value="Unassembled WGS sequence"/>
</dbReference>